<evidence type="ECO:0000313" key="7">
    <source>
        <dbReference type="EMBL" id="SNT36601.1"/>
    </source>
</evidence>
<dbReference type="InterPro" id="IPR008927">
    <property type="entry name" value="6-PGluconate_DH-like_C_sf"/>
</dbReference>
<dbReference type="InterPro" id="IPR036291">
    <property type="entry name" value="NAD(P)-bd_dom_sf"/>
</dbReference>
<dbReference type="InterPro" id="IPR006115">
    <property type="entry name" value="6PGDH_NADP-bd"/>
</dbReference>
<evidence type="ECO:0000256" key="4">
    <source>
        <dbReference type="PIRSR" id="PIRSR000103-1"/>
    </source>
</evidence>
<dbReference type="InterPro" id="IPR029154">
    <property type="entry name" value="HIBADH-like_NADP-bd"/>
</dbReference>
<evidence type="ECO:0000259" key="6">
    <source>
        <dbReference type="Pfam" id="PF14833"/>
    </source>
</evidence>
<evidence type="ECO:0000256" key="3">
    <source>
        <dbReference type="ARBA" id="ARBA00023027"/>
    </source>
</evidence>
<dbReference type="Gene3D" id="3.40.50.720">
    <property type="entry name" value="NAD(P)-binding Rossmann-like Domain"/>
    <property type="match status" value="1"/>
</dbReference>
<dbReference type="OrthoDB" id="3185659at2"/>
<dbReference type="GO" id="GO:0050661">
    <property type="term" value="F:NADP binding"/>
    <property type="evidence" value="ECO:0007669"/>
    <property type="project" value="InterPro"/>
</dbReference>
<evidence type="ECO:0000256" key="1">
    <source>
        <dbReference type="ARBA" id="ARBA00009080"/>
    </source>
</evidence>
<dbReference type="Pfam" id="PF03446">
    <property type="entry name" value="NAD_binding_2"/>
    <property type="match status" value="1"/>
</dbReference>
<proteinExistence type="inferred from homology"/>
<dbReference type="GO" id="GO:0051287">
    <property type="term" value="F:NAD binding"/>
    <property type="evidence" value="ECO:0007669"/>
    <property type="project" value="InterPro"/>
</dbReference>
<organism evidence="7 8">
    <name type="scientific">Rhodococcoides kyotonense</name>
    <dbReference type="NCBI Taxonomy" id="398843"/>
    <lineage>
        <taxon>Bacteria</taxon>
        <taxon>Bacillati</taxon>
        <taxon>Actinomycetota</taxon>
        <taxon>Actinomycetes</taxon>
        <taxon>Mycobacteriales</taxon>
        <taxon>Nocardiaceae</taxon>
        <taxon>Rhodococcoides</taxon>
    </lineage>
</organism>
<dbReference type="SUPFAM" id="SSF51735">
    <property type="entry name" value="NAD(P)-binding Rossmann-fold domains"/>
    <property type="match status" value="1"/>
</dbReference>
<feature type="domain" description="3-hydroxyisobutyrate dehydrogenase-like NAD-binding" evidence="6">
    <location>
        <begin position="163"/>
        <end position="252"/>
    </location>
</feature>
<dbReference type="AlphaFoldDB" id="A0A239M1Q5"/>
<evidence type="ECO:0000256" key="2">
    <source>
        <dbReference type="ARBA" id="ARBA00023002"/>
    </source>
</evidence>
<dbReference type="InterPro" id="IPR013328">
    <property type="entry name" value="6PGD_dom2"/>
</dbReference>
<evidence type="ECO:0000259" key="5">
    <source>
        <dbReference type="Pfam" id="PF03446"/>
    </source>
</evidence>
<reference evidence="8" key="1">
    <citation type="submission" date="2017-06" db="EMBL/GenBank/DDBJ databases">
        <authorList>
            <person name="Varghese N."/>
            <person name="Submissions S."/>
        </authorList>
    </citation>
    <scope>NUCLEOTIDE SEQUENCE [LARGE SCALE GENOMIC DNA]</scope>
    <source>
        <strain evidence="8">JCM 23211</strain>
    </source>
</reference>
<comment type="similarity">
    <text evidence="1">Belongs to the HIBADH-related family.</text>
</comment>
<dbReference type="PANTHER" id="PTHR43060">
    <property type="entry name" value="3-HYDROXYISOBUTYRATE DEHYDROGENASE-LIKE 1, MITOCHONDRIAL-RELATED"/>
    <property type="match status" value="1"/>
</dbReference>
<dbReference type="RefSeq" id="WP_089250433.1">
    <property type="nucleotide sequence ID" value="NZ_FZOW01000015.1"/>
</dbReference>
<protein>
    <submittedName>
        <fullName evidence="7">3-hydroxyisobutyrate dehydrogenase</fullName>
    </submittedName>
</protein>
<dbReference type="InterPro" id="IPR015815">
    <property type="entry name" value="HIBADH-related"/>
</dbReference>
<dbReference type="PIRSF" id="PIRSF000103">
    <property type="entry name" value="HIBADH"/>
    <property type="match status" value="1"/>
</dbReference>
<dbReference type="Proteomes" id="UP000198327">
    <property type="component" value="Unassembled WGS sequence"/>
</dbReference>
<dbReference type="EMBL" id="FZOW01000015">
    <property type="protein sequence ID" value="SNT36601.1"/>
    <property type="molecule type" value="Genomic_DNA"/>
</dbReference>
<dbReference type="SUPFAM" id="SSF48179">
    <property type="entry name" value="6-phosphogluconate dehydrogenase C-terminal domain-like"/>
    <property type="match status" value="1"/>
</dbReference>
<keyword evidence="3" id="KW-0520">NAD</keyword>
<keyword evidence="2" id="KW-0560">Oxidoreductase</keyword>
<feature type="domain" description="6-phosphogluconate dehydrogenase NADP-binding" evidence="5">
    <location>
        <begin position="2"/>
        <end position="160"/>
    </location>
</feature>
<name>A0A239M1Q5_9NOCA</name>
<dbReference type="Gene3D" id="1.10.1040.10">
    <property type="entry name" value="N-(1-d-carboxylethyl)-l-norvaline Dehydrogenase, domain 2"/>
    <property type="match status" value="1"/>
</dbReference>
<gene>
    <name evidence="7" type="ORF">SAMN05421642_115101</name>
</gene>
<feature type="active site" evidence="4">
    <location>
        <position position="169"/>
    </location>
</feature>
<dbReference type="GO" id="GO:0016491">
    <property type="term" value="F:oxidoreductase activity"/>
    <property type="evidence" value="ECO:0007669"/>
    <property type="project" value="UniProtKB-KW"/>
</dbReference>
<sequence>MSIGFVGAGRMGMPIVTRLAAAGEDVRVLVRSEANAEAVLNAGAIPVHSADAVATGASAVIVCVHKDEQVREICFDNDLMDAMSAGSVLIVHTTGSPHTVQEIDASLAGRDISVVDAPVSGGPDDIAAGSITVFVGGSRPAVSDAVPIMSLYADPIRHVGPLGSGQSMKLVNNAVFLANIEIITAATTFGIELGMNESTMIDCLRVGSADSYALAGVQASGGAESFGRSVAEFLNKDVDVVHAVAAATGADLGSIAPLLRGAGFGPK</sequence>
<keyword evidence="8" id="KW-1185">Reference proteome</keyword>
<evidence type="ECO:0000313" key="8">
    <source>
        <dbReference type="Proteomes" id="UP000198327"/>
    </source>
</evidence>
<dbReference type="PANTHER" id="PTHR43060:SF15">
    <property type="entry name" value="3-HYDROXYISOBUTYRATE DEHYDROGENASE-LIKE 1, MITOCHONDRIAL-RELATED"/>
    <property type="match status" value="1"/>
</dbReference>
<accession>A0A239M1Q5</accession>
<dbReference type="Pfam" id="PF14833">
    <property type="entry name" value="NAD_binding_11"/>
    <property type="match status" value="1"/>
</dbReference>